<keyword evidence="7" id="KW-1185">Reference proteome</keyword>
<evidence type="ECO:0000259" key="5">
    <source>
        <dbReference type="PROSITE" id="PS50931"/>
    </source>
</evidence>
<evidence type="ECO:0000256" key="2">
    <source>
        <dbReference type="ARBA" id="ARBA00023015"/>
    </source>
</evidence>
<sequence>MRKPNCSLDALYAFEAAARTGSFKSAAAELNVTATAISHRIRLLEMQLGKPLFVRKVRAVSLTAEGRILFDAAAQGFAVITTALERICEPVRQVVSISVTPEFAGKWLVPKLAAFQTAFPNIDLHIHASYEPADLKSGAADLAVRYGNGHYPEVQSTPLFQECFAPVASPALLAKLSKNVRDWPLIHLDWHRDTHDAADWNKWADAAGVPHADVQSGIRYSDGSHAIQAAVAGQGVALLSVKLVREELDLRLLSVAAEPCLHDKFYWLCEPQRHADTSVVQQVKVWLLTQAG</sequence>
<dbReference type="GO" id="GO:0003700">
    <property type="term" value="F:DNA-binding transcription factor activity"/>
    <property type="evidence" value="ECO:0007669"/>
    <property type="project" value="InterPro"/>
</dbReference>
<evidence type="ECO:0000256" key="1">
    <source>
        <dbReference type="ARBA" id="ARBA00009437"/>
    </source>
</evidence>
<dbReference type="OrthoDB" id="9124618at2"/>
<keyword evidence="2" id="KW-0805">Transcription regulation</keyword>
<name>A0A1X3CW71_9NEIS</name>
<dbReference type="GO" id="GO:0043565">
    <property type="term" value="F:sequence-specific DNA binding"/>
    <property type="evidence" value="ECO:0007669"/>
    <property type="project" value="TreeGrafter"/>
</dbReference>
<evidence type="ECO:0000313" key="6">
    <source>
        <dbReference type="EMBL" id="VEE99186.1"/>
    </source>
</evidence>
<dbReference type="PANTHER" id="PTHR30537">
    <property type="entry name" value="HTH-TYPE TRANSCRIPTIONAL REGULATOR"/>
    <property type="match status" value="1"/>
</dbReference>
<keyword evidence="3" id="KW-0238">DNA-binding</keyword>
<dbReference type="SUPFAM" id="SSF46785">
    <property type="entry name" value="Winged helix' DNA-binding domain"/>
    <property type="match status" value="1"/>
</dbReference>
<dbReference type="CDD" id="cd08432">
    <property type="entry name" value="PBP2_GcdR_TrpI_HvrB_AmpR_like"/>
    <property type="match status" value="1"/>
</dbReference>
<evidence type="ECO:0000313" key="7">
    <source>
        <dbReference type="Proteomes" id="UP000279284"/>
    </source>
</evidence>
<evidence type="ECO:0000256" key="3">
    <source>
        <dbReference type="ARBA" id="ARBA00023125"/>
    </source>
</evidence>
<reference evidence="6 7" key="1">
    <citation type="submission" date="2018-12" db="EMBL/GenBank/DDBJ databases">
        <authorList>
            <consortium name="Pathogen Informatics"/>
        </authorList>
    </citation>
    <scope>NUCLEOTIDE SEQUENCE [LARGE SCALE GENOMIC DNA]</scope>
    <source>
        <strain evidence="6 7">NCTC10296</strain>
    </source>
</reference>
<dbReference type="Gene3D" id="3.40.190.10">
    <property type="entry name" value="Periplasmic binding protein-like II"/>
    <property type="match status" value="2"/>
</dbReference>
<accession>A0A1X3CW71</accession>
<protein>
    <submittedName>
        <fullName evidence="6">LysR family transcriptional regulator</fullName>
    </submittedName>
</protein>
<dbReference type="InterPro" id="IPR058163">
    <property type="entry name" value="LysR-type_TF_proteobact-type"/>
</dbReference>
<dbReference type="RefSeq" id="WP_085416971.1">
    <property type="nucleotide sequence ID" value="NZ_CAUJPY010000019.1"/>
</dbReference>
<dbReference type="Pfam" id="PF00126">
    <property type="entry name" value="HTH_1"/>
    <property type="match status" value="1"/>
</dbReference>
<evidence type="ECO:0000256" key="4">
    <source>
        <dbReference type="ARBA" id="ARBA00023163"/>
    </source>
</evidence>
<comment type="similarity">
    <text evidence="1">Belongs to the LysR transcriptional regulatory family.</text>
</comment>
<proteinExistence type="inferred from homology"/>
<dbReference type="EMBL" id="LR134313">
    <property type="protein sequence ID" value="VEE99186.1"/>
    <property type="molecule type" value="Genomic_DNA"/>
</dbReference>
<gene>
    <name evidence="6" type="primary">gcvA_1</name>
    <name evidence="6" type="ORF">NCTC10296_00209</name>
</gene>
<dbReference type="Gene3D" id="1.10.10.10">
    <property type="entry name" value="Winged helix-like DNA-binding domain superfamily/Winged helix DNA-binding domain"/>
    <property type="match status" value="1"/>
</dbReference>
<organism evidence="6 7">
    <name type="scientific">Neisseria canis</name>
    <dbReference type="NCBI Taxonomy" id="493"/>
    <lineage>
        <taxon>Bacteria</taxon>
        <taxon>Pseudomonadati</taxon>
        <taxon>Pseudomonadota</taxon>
        <taxon>Betaproteobacteria</taxon>
        <taxon>Neisseriales</taxon>
        <taxon>Neisseriaceae</taxon>
        <taxon>Neisseria</taxon>
    </lineage>
</organism>
<dbReference type="InterPro" id="IPR000847">
    <property type="entry name" value="LysR_HTH_N"/>
</dbReference>
<dbReference type="AlphaFoldDB" id="A0A1X3CW71"/>
<dbReference type="SUPFAM" id="SSF53850">
    <property type="entry name" value="Periplasmic binding protein-like II"/>
    <property type="match status" value="1"/>
</dbReference>
<feature type="domain" description="HTH lysR-type" evidence="5">
    <location>
        <begin position="8"/>
        <end position="63"/>
    </location>
</feature>
<dbReference type="PRINTS" id="PR00039">
    <property type="entry name" value="HTHLYSR"/>
</dbReference>
<dbReference type="PANTHER" id="PTHR30537:SF26">
    <property type="entry name" value="GLYCINE CLEAVAGE SYSTEM TRANSCRIPTIONAL ACTIVATOR"/>
    <property type="match status" value="1"/>
</dbReference>
<dbReference type="STRING" id="493.BWD07_08330"/>
<dbReference type="KEGG" id="nci:NCTC10296_00209"/>
<keyword evidence="4" id="KW-0804">Transcription</keyword>
<dbReference type="GO" id="GO:0006351">
    <property type="term" value="P:DNA-templated transcription"/>
    <property type="evidence" value="ECO:0007669"/>
    <property type="project" value="TreeGrafter"/>
</dbReference>
<dbReference type="InterPro" id="IPR036388">
    <property type="entry name" value="WH-like_DNA-bd_sf"/>
</dbReference>
<dbReference type="Proteomes" id="UP000279284">
    <property type="component" value="Chromosome"/>
</dbReference>
<dbReference type="PROSITE" id="PS50931">
    <property type="entry name" value="HTH_LYSR"/>
    <property type="match status" value="1"/>
</dbReference>
<dbReference type="InterPro" id="IPR036390">
    <property type="entry name" value="WH_DNA-bd_sf"/>
</dbReference>
<dbReference type="InterPro" id="IPR005119">
    <property type="entry name" value="LysR_subst-bd"/>
</dbReference>
<dbReference type="Pfam" id="PF03466">
    <property type="entry name" value="LysR_substrate"/>
    <property type="match status" value="1"/>
</dbReference>